<evidence type="ECO:0000256" key="1">
    <source>
        <dbReference type="SAM" id="Phobius"/>
    </source>
</evidence>
<keyword evidence="3" id="KW-1185">Reference proteome</keyword>
<dbReference type="EMBL" id="JARFVB010000005">
    <property type="protein sequence ID" value="MDF0716527.1"/>
    <property type="molecule type" value="Genomic_DNA"/>
</dbReference>
<protein>
    <submittedName>
        <fullName evidence="2">Uncharacterized protein</fullName>
    </submittedName>
</protein>
<evidence type="ECO:0000313" key="3">
    <source>
        <dbReference type="Proteomes" id="UP001221366"/>
    </source>
</evidence>
<comment type="caution">
    <text evidence="2">The sequence shown here is derived from an EMBL/GenBank/DDBJ whole genome shotgun (WGS) entry which is preliminary data.</text>
</comment>
<accession>A0ABT5XZA9</accession>
<organism evidence="2 3">
    <name type="scientific">Flagellimonas yonaguniensis</name>
    <dbReference type="NCBI Taxonomy" id="3031325"/>
    <lineage>
        <taxon>Bacteria</taxon>
        <taxon>Pseudomonadati</taxon>
        <taxon>Bacteroidota</taxon>
        <taxon>Flavobacteriia</taxon>
        <taxon>Flavobacteriales</taxon>
        <taxon>Flavobacteriaceae</taxon>
        <taxon>Flagellimonas</taxon>
    </lineage>
</organism>
<dbReference type="RefSeq" id="WP_275615758.1">
    <property type="nucleotide sequence ID" value="NZ_JARFVB010000005.1"/>
</dbReference>
<evidence type="ECO:0000313" key="2">
    <source>
        <dbReference type="EMBL" id="MDF0716527.1"/>
    </source>
</evidence>
<gene>
    <name evidence="2" type="ORF">PY092_10240</name>
</gene>
<keyword evidence="1" id="KW-0812">Transmembrane</keyword>
<feature type="transmembrane region" description="Helical" evidence="1">
    <location>
        <begin position="122"/>
        <end position="142"/>
    </location>
</feature>
<reference evidence="2 3" key="1">
    <citation type="submission" date="2023-03" db="EMBL/GenBank/DDBJ databases">
        <title>Muricauda XX sp. nov. and Muricauda XXX sp. nov., two novel species isolated from Okinawa Trough.</title>
        <authorList>
            <person name="Cao W."/>
            <person name="Deng X."/>
        </authorList>
    </citation>
    <scope>NUCLEOTIDE SEQUENCE [LARGE SCALE GENOMIC DNA]</scope>
    <source>
        <strain evidence="2 3">334s03</strain>
    </source>
</reference>
<keyword evidence="1" id="KW-1133">Transmembrane helix</keyword>
<name>A0ABT5XZA9_9FLAO</name>
<proteinExistence type="predicted"/>
<dbReference type="Proteomes" id="UP001221366">
    <property type="component" value="Unassembled WGS sequence"/>
</dbReference>
<keyword evidence="1" id="KW-0472">Membrane</keyword>
<sequence>MSNKSIQKIREQRIQMNSQIDKIYDSVKSLMTIREEAIQILERFEDLDSKKKDKLQEELKTRRLVHSLDRKIEDAERALANAVSDRFSLNTDFLSVQLLELSIRFQDQTIASKEASKRQRNLARAIVIIGVSSLLVTISQLFKLI</sequence>